<gene>
    <name evidence="1" type="ORF">N325_10682</name>
</gene>
<dbReference type="Proteomes" id="UP000053615">
    <property type="component" value="Unassembled WGS sequence"/>
</dbReference>
<feature type="non-terminal residue" evidence="1">
    <location>
        <position position="185"/>
    </location>
</feature>
<reference evidence="1 2" key="1">
    <citation type="submission" date="2014-04" db="EMBL/GenBank/DDBJ databases">
        <title>Genome evolution of avian class.</title>
        <authorList>
            <person name="Zhang G."/>
            <person name="Li C."/>
        </authorList>
    </citation>
    <scope>NUCLEOTIDE SEQUENCE [LARGE SCALE GENOMIC DNA]</scope>
    <source>
        <strain evidence="1">BGI_N325</strain>
    </source>
</reference>
<organism evidence="1 2">
    <name type="scientific">Colius striatus</name>
    <name type="common">Speckled mousebird</name>
    <dbReference type="NCBI Taxonomy" id="57412"/>
    <lineage>
        <taxon>Eukaryota</taxon>
        <taxon>Metazoa</taxon>
        <taxon>Chordata</taxon>
        <taxon>Craniata</taxon>
        <taxon>Vertebrata</taxon>
        <taxon>Euteleostomi</taxon>
        <taxon>Archelosauria</taxon>
        <taxon>Archosauria</taxon>
        <taxon>Dinosauria</taxon>
        <taxon>Saurischia</taxon>
        <taxon>Theropoda</taxon>
        <taxon>Coelurosauria</taxon>
        <taxon>Aves</taxon>
        <taxon>Neognathae</taxon>
        <taxon>Neoaves</taxon>
        <taxon>Telluraves</taxon>
        <taxon>Coraciimorphae</taxon>
        <taxon>Coliiformes</taxon>
        <taxon>Coliidae</taxon>
        <taxon>Colius</taxon>
    </lineage>
</organism>
<keyword evidence="2" id="KW-1185">Reference proteome</keyword>
<protein>
    <submittedName>
        <fullName evidence="1">Uncharacterized protein</fullName>
    </submittedName>
</protein>
<feature type="non-terminal residue" evidence="1">
    <location>
        <position position="1"/>
    </location>
</feature>
<dbReference type="AlphaFoldDB" id="A0A091JT54"/>
<dbReference type="EMBL" id="KK532158">
    <property type="protein sequence ID" value="KFP28342.1"/>
    <property type="molecule type" value="Genomic_DNA"/>
</dbReference>
<accession>A0A091JT54</accession>
<evidence type="ECO:0000313" key="1">
    <source>
        <dbReference type="EMBL" id="KFP28342.1"/>
    </source>
</evidence>
<name>A0A091JT54_COLST</name>
<sequence length="185" mass="20179">GYLISTVYRRHQVGNLVRWRSPNAAIHLNPNVWGYGQLVMWHDPVVHAFWVQVGLHLTLALHIDCPPIVKVIPHLAEDAVALLTHLYAALDAGGVHPAGNVHSVTPNVIQQLGSADDPSSQGPVVKANPQLEIKPQHVVVEVIHHPHHFFGKFEQGLQVSVGMVAVLALRGVQARSRHVGCPDGF</sequence>
<proteinExistence type="predicted"/>
<evidence type="ECO:0000313" key="2">
    <source>
        <dbReference type="Proteomes" id="UP000053615"/>
    </source>
</evidence>